<evidence type="ECO:0008006" key="3">
    <source>
        <dbReference type="Google" id="ProtNLM"/>
    </source>
</evidence>
<sequence>MVIFVLLDFIDNELSASLGGKRPFSNCLAVNVTNLLICPIARLSYLFWRILFNFILAQSVINLRFQGATIVDQPVCIIRWGEYTDEPNPWISSWGFDENSGSTTTHVGQFVSTPGEAVTVAQDAVKTMIAKGYVLSKDALVKAKALDESYGLSASAAAKVAELSNRIGLTDKINASMEAIKSVDEKYHVSDVTKSAASFTGKTAVAAGTAVVNSRYFAKGALWVSGVLERAAKAAADLGAHGAK</sequence>
<dbReference type="AlphaFoldDB" id="A0A067GAL1"/>
<dbReference type="PANTHER" id="PTHR32343:SF16">
    <property type="entry name" value="RNA-BINDING (RRM_RBD_RNP MOTIFS) FAMILY PROTEIN"/>
    <property type="match status" value="1"/>
</dbReference>
<reference evidence="1 2" key="1">
    <citation type="submission" date="2014-04" db="EMBL/GenBank/DDBJ databases">
        <authorList>
            <consortium name="International Citrus Genome Consortium"/>
            <person name="Gmitter F."/>
            <person name="Chen C."/>
            <person name="Farmerie W."/>
            <person name="Harkins T."/>
            <person name="Desany B."/>
            <person name="Mohiuddin M."/>
            <person name="Kodira C."/>
            <person name="Borodovsky M."/>
            <person name="Lomsadze A."/>
            <person name="Burns P."/>
            <person name="Jenkins J."/>
            <person name="Prochnik S."/>
            <person name="Shu S."/>
            <person name="Chapman J."/>
            <person name="Pitluck S."/>
            <person name="Schmutz J."/>
            <person name="Rokhsar D."/>
        </authorList>
    </citation>
    <scope>NUCLEOTIDE SEQUENCE</scope>
</reference>
<keyword evidence="2" id="KW-1185">Reference proteome</keyword>
<name>A0A067GAL1_CITSI</name>
<dbReference type="STRING" id="2711.A0A067GAL1"/>
<organism evidence="1 2">
    <name type="scientific">Citrus sinensis</name>
    <name type="common">Sweet orange</name>
    <name type="synonym">Citrus aurantium var. sinensis</name>
    <dbReference type="NCBI Taxonomy" id="2711"/>
    <lineage>
        <taxon>Eukaryota</taxon>
        <taxon>Viridiplantae</taxon>
        <taxon>Streptophyta</taxon>
        <taxon>Embryophyta</taxon>
        <taxon>Tracheophyta</taxon>
        <taxon>Spermatophyta</taxon>
        <taxon>Magnoliopsida</taxon>
        <taxon>eudicotyledons</taxon>
        <taxon>Gunneridae</taxon>
        <taxon>Pentapetalae</taxon>
        <taxon>rosids</taxon>
        <taxon>malvids</taxon>
        <taxon>Sapindales</taxon>
        <taxon>Rutaceae</taxon>
        <taxon>Aurantioideae</taxon>
        <taxon>Citrus</taxon>
    </lineage>
</organism>
<dbReference type="PANTHER" id="PTHR32343">
    <property type="entry name" value="SERINE/ARGININE-RICH SPLICING FACTOR"/>
    <property type="match status" value="1"/>
</dbReference>
<evidence type="ECO:0000313" key="1">
    <source>
        <dbReference type="EMBL" id="KDO72557.1"/>
    </source>
</evidence>
<dbReference type="EMBL" id="KK784887">
    <property type="protein sequence ID" value="KDO72557.1"/>
    <property type="molecule type" value="Genomic_DNA"/>
</dbReference>
<evidence type="ECO:0000313" key="2">
    <source>
        <dbReference type="Proteomes" id="UP000027120"/>
    </source>
</evidence>
<proteinExistence type="predicted"/>
<protein>
    <recommendedName>
        <fullName evidence="3">Senescence domain-containing protein</fullName>
    </recommendedName>
</protein>
<gene>
    <name evidence="1" type="ORF">CISIN_1g0260521mg</name>
</gene>
<accession>A0A067GAL1</accession>
<dbReference type="Proteomes" id="UP000027120">
    <property type="component" value="Unassembled WGS sequence"/>
</dbReference>